<evidence type="ECO:0000313" key="12">
    <source>
        <dbReference type="Proteomes" id="UP000663879"/>
    </source>
</evidence>
<dbReference type="Proteomes" id="UP000663879">
    <property type="component" value="Unassembled WGS sequence"/>
</dbReference>
<comment type="similarity">
    <text evidence="2 9">Belongs to the eIF-2B alpha/beta/delta subunits family.</text>
</comment>
<evidence type="ECO:0000256" key="10">
    <source>
        <dbReference type="SAM" id="MobiDB-lite"/>
    </source>
</evidence>
<dbReference type="SUPFAM" id="SSF100950">
    <property type="entry name" value="NagB/RpiA/CoA transferase-like"/>
    <property type="match status" value="1"/>
</dbReference>
<dbReference type="OrthoDB" id="10254737at2759"/>
<evidence type="ECO:0000256" key="7">
    <source>
        <dbReference type="ARBA" id="ARBA00044356"/>
    </source>
</evidence>
<feature type="compositionally biased region" description="Polar residues" evidence="10">
    <location>
        <begin position="54"/>
        <end position="66"/>
    </location>
</feature>
<evidence type="ECO:0000256" key="5">
    <source>
        <dbReference type="ARBA" id="ARBA00022917"/>
    </source>
</evidence>
<comment type="caution">
    <text evidence="11">The sequence shown here is derived from an EMBL/GenBank/DDBJ whole genome shotgun (WGS) entry which is preliminary data.</text>
</comment>
<evidence type="ECO:0000256" key="9">
    <source>
        <dbReference type="RuleBase" id="RU003814"/>
    </source>
</evidence>
<keyword evidence="3" id="KW-0963">Cytoplasm</keyword>
<feature type="compositionally biased region" description="Polar residues" evidence="10">
    <location>
        <begin position="1"/>
        <end position="18"/>
    </location>
</feature>
<name>A0A813M7N0_9BILA</name>
<keyword evidence="12" id="KW-1185">Reference proteome</keyword>
<evidence type="ECO:0000256" key="6">
    <source>
        <dbReference type="ARBA" id="ARBA00044147"/>
    </source>
</evidence>
<dbReference type="InterPro" id="IPR042529">
    <property type="entry name" value="IF_2B-like_C"/>
</dbReference>
<dbReference type="InterPro" id="IPR000649">
    <property type="entry name" value="IF-2B-related"/>
</dbReference>
<gene>
    <name evidence="11" type="ORF">OXX778_LOCUS1243</name>
</gene>
<dbReference type="Pfam" id="PF01008">
    <property type="entry name" value="IF-2B"/>
    <property type="match status" value="1"/>
</dbReference>
<dbReference type="PANTHER" id="PTHR10233:SF14">
    <property type="entry name" value="TRANSLATION INITIATION FACTOR EIF-2B SUBUNIT DELTA"/>
    <property type="match status" value="1"/>
</dbReference>
<evidence type="ECO:0000256" key="1">
    <source>
        <dbReference type="ARBA" id="ARBA00004514"/>
    </source>
</evidence>
<feature type="compositionally biased region" description="Polar residues" evidence="10">
    <location>
        <begin position="74"/>
        <end position="93"/>
    </location>
</feature>
<dbReference type="Gene3D" id="3.40.50.10470">
    <property type="entry name" value="Translation initiation factor eif-2b, domain 2"/>
    <property type="match status" value="1"/>
</dbReference>
<evidence type="ECO:0000256" key="8">
    <source>
        <dbReference type="ARBA" id="ARBA00046432"/>
    </source>
</evidence>
<proteinExistence type="inferred from homology"/>
<dbReference type="GO" id="GO:0003743">
    <property type="term" value="F:translation initiation factor activity"/>
    <property type="evidence" value="ECO:0007669"/>
    <property type="project" value="UniProtKB-KW"/>
</dbReference>
<evidence type="ECO:0000256" key="2">
    <source>
        <dbReference type="ARBA" id="ARBA00007251"/>
    </source>
</evidence>
<accession>A0A813M7N0</accession>
<reference evidence="11" key="1">
    <citation type="submission" date="2021-02" db="EMBL/GenBank/DDBJ databases">
        <authorList>
            <person name="Nowell W R."/>
        </authorList>
    </citation>
    <scope>NUCLEOTIDE SEQUENCE</scope>
    <source>
        <strain evidence="11">Ploen Becks lab</strain>
    </source>
</reference>
<sequence>MSSQNNPVKTTENQTNDQQESKSKADLRRERRAKQEEQRAKKTASASGGAAQKPTAQQKPPSNKSDNNQKENKPQITDKPTTTNTESKQSQITDDSRNLIFETAPVKLKLSRKKDDSNENINTSISKLRLFHHFEEYKRDYSITEKLSLESTNIHPEFIKLGLQSAHDKISCSNTRCIGFLNALKQFIIDLKFPSNSSKTLSEFIEYKLKANINFLTQCRPLSVSQGNAIKEMKQLILHLPNNISESEAKELLIEEIEKFIDEKILLAADMISKYILADVGTIISGTSYARSKISNNDTILIYGYSSLVTRILIEAKQKFSNIHVVVVDSRPKYRGKQALEKLLKHDIDCSYVLINGISYIMNRVNKVILGAHALLANGYVMGQIGSSQIALVAKSFNVPVVVCCETYKFCDKVQTDALVKNELGNPYDLLKNDNKALQDELPYLARDEIASELNENITLLNLTYDVCTPDLISCVVTDMGMLPCTSVPVVLRLKNRDLVRFSNNKNSIDQDDNKEEN</sequence>
<keyword evidence="5" id="KW-0648">Protein biosynthesis</keyword>
<dbReference type="AlphaFoldDB" id="A0A813M7N0"/>
<evidence type="ECO:0000313" key="11">
    <source>
        <dbReference type="EMBL" id="CAF0712627.1"/>
    </source>
</evidence>
<keyword evidence="4" id="KW-0396">Initiation factor</keyword>
<feature type="region of interest" description="Disordered" evidence="10">
    <location>
        <begin position="1"/>
        <end position="98"/>
    </location>
</feature>
<evidence type="ECO:0000256" key="3">
    <source>
        <dbReference type="ARBA" id="ARBA00022490"/>
    </source>
</evidence>
<comment type="subunit">
    <text evidence="8">Component of the translation initiation factor 2B (eIF2B) complex which is a heterodecamer of two sets of five different subunits: alpha, beta, gamma, delta and epsilon. Subunits alpha, beta and delta comprise a regulatory subcomplex and subunits epsilon and gamma comprise a catalytic subcomplex. Within the complex, the hexameric regulatory complex resides at the center, with the two heterodimeric catalytic subcomplexes bound on opposite sides.</text>
</comment>
<dbReference type="InterPro" id="IPR037171">
    <property type="entry name" value="NagB/RpiA_transferase-like"/>
</dbReference>
<dbReference type="EMBL" id="CAJNOC010000075">
    <property type="protein sequence ID" value="CAF0712627.1"/>
    <property type="molecule type" value="Genomic_DNA"/>
</dbReference>
<protein>
    <recommendedName>
        <fullName evidence="6">Translation initiation factor eIF2B subunit delta</fullName>
    </recommendedName>
    <alternativeName>
        <fullName evidence="7">eIF2B GDP-GTP exchange factor subunit delta</fullName>
    </alternativeName>
</protein>
<comment type="subcellular location">
    <subcellularLocation>
        <location evidence="1">Cytoplasm</location>
        <location evidence="1">Cytosol</location>
    </subcellularLocation>
</comment>
<feature type="compositionally biased region" description="Basic and acidic residues" evidence="10">
    <location>
        <begin position="19"/>
        <end position="40"/>
    </location>
</feature>
<dbReference type="PANTHER" id="PTHR10233">
    <property type="entry name" value="TRANSLATION INITIATION FACTOR EIF-2B"/>
    <property type="match status" value="1"/>
</dbReference>
<organism evidence="11 12">
    <name type="scientific">Brachionus calyciflorus</name>
    <dbReference type="NCBI Taxonomy" id="104777"/>
    <lineage>
        <taxon>Eukaryota</taxon>
        <taxon>Metazoa</taxon>
        <taxon>Spiralia</taxon>
        <taxon>Gnathifera</taxon>
        <taxon>Rotifera</taxon>
        <taxon>Eurotatoria</taxon>
        <taxon>Monogononta</taxon>
        <taxon>Pseudotrocha</taxon>
        <taxon>Ploima</taxon>
        <taxon>Brachionidae</taxon>
        <taxon>Brachionus</taxon>
    </lineage>
</organism>
<evidence type="ECO:0000256" key="4">
    <source>
        <dbReference type="ARBA" id="ARBA00022540"/>
    </source>
</evidence>
<dbReference type="GO" id="GO:0005829">
    <property type="term" value="C:cytosol"/>
    <property type="evidence" value="ECO:0007669"/>
    <property type="project" value="UniProtKB-SubCell"/>
</dbReference>